<sequence>MDNSHYCLLCKKLLQRELTWRHIFSFKQILFEAICAECNSKFKEHHFHENNCEGCGRQLEKNSHDAYQKIYEIQSKKYCHDCYLWLETYPDYYLHHRFIFTYNLFFKEWLYQYKYQGDARLAKVMRHPLRHTYQELKNYTWIYLPSSEQNKVMRGFHATGYLLKEAGIPCFCPFNYTGDGVRQASKGRQDRLQLMKCFEPCYAYTKYFQTIKKWLLFDDLYTTGATIMRAKEVLYDVTREHGNASIQVMSLSLARDNLLIDEM</sequence>
<comment type="similarity">
    <text evidence="1">Belongs to the ComF/GntX family.</text>
</comment>
<protein>
    <submittedName>
        <fullName evidence="2">ComF family protein</fullName>
    </submittedName>
</protein>
<dbReference type="InterPro" id="IPR000836">
    <property type="entry name" value="PRTase_dom"/>
</dbReference>
<dbReference type="PANTHER" id="PTHR47505">
    <property type="entry name" value="DNA UTILIZATION PROTEIN YHGH"/>
    <property type="match status" value="1"/>
</dbReference>
<evidence type="ECO:0000313" key="2">
    <source>
        <dbReference type="EMBL" id="MBG9987081.1"/>
    </source>
</evidence>
<accession>A0ABS0LSE2</accession>
<comment type="caution">
    <text evidence="2">The sequence shown here is derived from an EMBL/GenBank/DDBJ whole genome shotgun (WGS) entry which is preliminary data.</text>
</comment>
<evidence type="ECO:0000256" key="1">
    <source>
        <dbReference type="ARBA" id="ARBA00008007"/>
    </source>
</evidence>
<name>A0ABS0LSE2_9LACT</name>
<gene>
    <name evidence="2" type="ORF">HZY91_09395</name>
</gene>
<reference evidence="2 3" key="1">
    <citation type="submission" date="2020-07" db="EMBL/GenBank/DDBJ databases">
        <title>Facklamia lactis sp. nov., isolated from raw milk.</title>
        <authorList>
            <person name="Doll E.V."/>
            <person name="Huptas C."/>
            <person name="Staib L."/>
            <person name="Wenning M."/>
            <person name="Scherer S."/>
        </authorList>
    </citation>
    <scope>NUCLEOTIDE SEQUENCE [LARGE SCALE GENOMIC DNA]</scope>
    <source>
        <strain evidence="2 3">DSM 111018</strain>
    </source>
</reference>
<organism evidence="2 3">
    <name type="scientific">Facklamia lactis</name>
    <dbReference type="NCBI Taxonomy" id="2749967"/>
    <lineage>
        <taxon>Bacteria</taxon>
        <taxon>Bacillati</taxon>
        <taxon>Bacillota</taxon>
        <taxon>Bacilli</taxon>
        <taxon>Lactobacillales</taxon>
        <taxon>Aerococcaceae</taxon>
        <taxon>Facklamia</taxon>
    </lineage>
</organism>
<evidence type="ECO:0000313" key="3">
    <source>
        <dbReference type="Proteomes" id="UP000721415"/>
    </source>
</evidence>
<dbReference type="InterPro" id="IPR029057">
    <property type="entry name" value="PRTase-like"/>
</dbReference>
<dbReference type="PANTHER" id="PTHR47505:SF1">
    <property type="entry name" value="DNA UTILIZATION PROTEIN YHGH"/>
    <property type="match status" value="1"/>
</dbReference>
<dbReference type="Proteomes" id="UP000721415">
    <property type="component" value="Unassembled WGS sequence"/>
</dbReference>
<dbReference type="RefSeq" id="WP_197116005.1">
    <property type="nucleotide sequence ID" value="NZ_JACBXQ010000006.1"/>
</dbReference>
<dbReference type="EMBL" id="JACBXQ010000006">
    <property type="protein sequence ID" value="MBG9987081.1"/>
    <property type="molecule type" value="Genomic_DNA"/>
</dbReference>
<dbReference type="InterPro" id="IPR051910">
    <property type="entry name" value="ComF/GntX_DNA_util-trans"/>
</dbReference>
<dbReference type="SUPFAM" id="SSF53271">
    <property type="entry name" value="PRTase-like"/>
    <property type="match status" value="1"/>
</dbReference>
<keyword evidence="3" id="KW-1185">Reference proteome</keyword>
<proteinExistence type="inferred from homology"/>
<dbReference type="CDD" id="cd06223">
    <property type="entry name" value="PRTases_typeI"/>
    <property type="match status" value="1"/>
</dbReference>